<accession>A0AAE0I9W3</accession>
<reference evidence="1" key="2">
    <citation type="submission" date="2023-06" db="EMBL/GenBank/DDBJ databases">
        <authorList>
            <consortium name="Lawrence Berkeley National Laboratory"/>
            <person name="Haridas S."/>
            <person name="Hensen N."/>
            <person name="Bonometti L."/>
            <person name="Westerberg I."/>
            <person name="Brannstrom I.O."/>
            <person name="Guillou S."/>
            <person name="Cros-Aarteil S."/>
            <person name="Calhoun S."/>
            <person name="Kuo A."/>
            <person name="Mondo S."/>
            <person name="Pangilinan J."/>
            <person name="Riley R."/>
            <person name="Labutti K."/>
            <person name="Andreopoulos B."/>
            <person name="Lipzen A."/>
            <person name="Chen C."/>
            <person name="Yanf M."/>
            <person name="Daum C."/>
            <person name="Ng V."/>
            <person name="Clum A."/>
            <person name="Steindorff A."/>
            <person name="Ohm R."/>
            <person name="Martin F."/>
            <person name="Silar P."/>
            <person name="Natvig D."/>
            <person name="Lalanne C."/>
            <person name="Gautier V."/>
            <person name="Ament-Velasquez S.L."/>
            <person name="Kruys A."/>
            <person name="Hutchinson M.I."/>
            <person name="Powell A.J."/>
            <person name="Barry K."/>
            <person name="Miller A.N."/>
            <person name="Grigoriev I.V."/>
            <person name="Debuchy R."/>
            <person name="Gladieux P."/>
            <person name="Thoren M.H."/>
            <person name="Johannesson H."/>
        </authorList>
    </citation>
    <scope>NUCLEOTIDE SEQUENCE</scope>
    <source>
        <strain evidence="1">SMH4131-1</strain>
    </source>
</reference>
<organism evidence="1 2">
    <name type="scientific">Cercophora scortea</name>
    <dbReference type="NCBI Taxonomy" id="314031"/>
    <lineage>
        <taxon>Eukaryota</taxon>
        <taxon>Fungi</taxon>
        <taxon>Dikarya</taxon>
        <taxon>Ascomycota</taxon>
        <taxon>Pezizomycotina</taxon>
        <taxon>Sordariomycetes</taxon>
        <taxon>Sordariomycetidae</taxon>
        <taxon>Sordariales</taxon>
        <taxon>Lasiosphaeriaceae</taxon>
        <taxon>Cercophora</taxon>
    </lineage>
</organism>
<dbReference type="AlphaFoldDB" id="A0AAE0I9W3"/>
<evidence type="ECO:0000313" key="1">
    <source>
        <dbReference type="EMBL" id="KAK3321158.1"/>
    </source>
</evidence>
<sequence>MAAEAASTLLTPIPCLASARLKQPLTAQETPIHDSRALDISQIEDAGQNHFDPHGSWIFTDTREQMDKKTSSSSFPCLAGACSPFPVELVSVDEQQQQP</sequence>
<dbReference type="EMBL" id="JAUEPO010000005">
    <property type="protein sequence ID" value="KAK3321158.1"/>
    <property type="molecule type" value="Genomic_DNA"/>
</dbReference>
<proteinExistence type="predicted"/>
<comment type="caution">
    <text evidence="1">The sequence shown here is derived from an EMBL/GenBank/DDBJ whole genome shotgun (WGS) entry which is preliminary data.</text>
</comment>
<keyword evidence="2" id="KW-1185">Reference proteome</keyword>
<dbReference type="Proteomes" id="UP001286456">
    <property type="component" value="Unassembled WGS sequence"/>
</dbReference>
<gene>
    <name evidence="1" type="ORF">B0T19DRAFT_444936</name>
</gene>
<name>A0AAE0I9W3_9PEZI</name>
<evidence type="ECO:0000313" key="2">
    <source>
        <dbReference type="Proteomes" id="UP001286456"/>
    </source>
</evidence>
<protein>
    <submittedName>
        <fullName evidence="1">Uncharacterized protein</fullName>
    </submittedName>
</protein>
<reference evidence="1" key="1">
    <citation type="journal article" date="2023" name="Mol. Phylogenet. Evol.">
        <title>Genome-scale phylogeny and comparative genomics of the fungal order Sordariales.</title>
        <authorList>
            <person name="Hensen N."/>
            <person name="Bonometti L."/>
            <person name="Westerberg I."/>
            <person name="Brannstrom I.O."/>
            <person name="Guillou S."/>
            <person name="Cros-Aarteil S."/>
            <person name="Calhoun S."/>
            <person name="Haridas S."/>
            <person name="Kuo A."/>
            <person name="Mondo S."/>
            <person name="Pangilinan J."/>
            <person name="Riley R."/>
            <person name="LaButti K."/>
            <person name="Andreopoulos B."/>
            <person name="Lipzen A."/>
            <person name="Chen C."/>
            <person name="Yan M."/>
            <person name="Daum C."/>
            <person name="Ng V."/>
            <person name="Clum A."/>
            <person name="Steindorff A."/>
            <person name="Ohm R.A."/>
            <person name="Martin F."/>
            <person name="Silar P."/>
            <person name="Natvig D.O."/>
            <person name="Lalanne C."/>
            <person name="Gautier V."/>
            <person name="Ament-Velasquez S.L."/>
            <person name="Kruys A."/>
            <person name="Hutchinson M.I."/>
            <person name="Powell A.J."/>
            <person name="Barry K."/>
            <person name="Miller A.N."/>
            <person name="Grigoriev I.V."/>
            <person name="Debuchy R."/>
            <person name="Gladieux P."/>
            <person name="Hiltunen Thoren M."/>
            <person name="Johannesson H."/>
        </authorList>
    </citation>
    <scope>NUCLEOTIDE SEQUENCE</scope>
    <source>
        <strain evidence="1">SMH4131-1</strain>
    </source>
</reference>